<keyword evidence="2" id="KW-0813">Transport</keyword>
<keyword evidence="3" id="KW-0547">Nucleotide-binding</keyword>
<evidence type="ECO:0000259" key="7">
    <source>
        <dbReference type="PROSITE" id="PS50893"/>
    </source>
</evidence>
<keyword evidence="5" id="KW-0029">Amino-acid transport</keyword>
<dbReference type="Gene3D" id="3.40.50.300">
    <property type="entry name" value="P-loop containing nucleotide triphosphate hydrolases"/>
    <property type="match status" value="1"/>
</dbReference>
<dbReference type="PANTHER" id="PTHR43820">
    <property type="entry name" value="HIGH-AFFINITY BRANCHED-CHAIN AMINO ACID TRANSPORT ATP-BINDING PROTEIN LIVF"/>
    <property type="match status" value="1"/>
</dbReference>
<dbReference type="InterPro" id="IPR017871">
    <property type="entry name" value="ABC_transporter-like_CS"/>
</dbReference>
<dbReference type="InterPro" id="IPR027417">
    <property type="entry name" value="P-loop_NTPase"/>
</dbReference>
<sequence length="278" mass="29036">MSEVVPILAVAELSVRIAGLHILQGVSFTVAPSGVTVLLGRNGVGKTTTLRAILGLTPRGGEVRGTVRMGDRSLAGEPTHRLVRDGLGYVPEDRCVFAGLTVTENLRLAERRGGSPAYDRVFELFPELKRRGRQRAGSLSGGQQQMLAIGRVLLNDNRLLLVDEPTKGLAPKVVTEVAEVLERVAVAVPVLLVEQNLAVVRRLASDAVVLAAGRVAWSGAADELLREAELTRSLLGVGVAGESHVPLSTPAPGSAALSSPTDGSVPVSSSSDAEVAGR</sequence>
<evidence type="ECO:0000256" key="3">
    <source>
        <dbReference type="ARBA" id="ARBA00022741"/>
    </source>
</evidence>
<reference evidence="8 9" key="1">
    <citation type="submission" date="2021-01" db="EMBL/GenBank/DDBJ databases">
        <title>Whole genome shotgun sequence of Plantactinospora mayteni NBRC 109088.</title>
        <authorList>
            <person name="Komaki H."/>
            <person name="Tamura T."/>
        </authorList>
    </citation>
    <scope>NUCLEOTIDE SEQUENCE [LARGE SCALE GENOMIC DNA]</scope>
    <source>
        <strain evidence="8 9">NBRC 109088</strain>
    </source>
</reference>
<evidence type="ECO:0000313" key="9">
    <source>
        <dbReference type="Proteomes" id="UP000621500"/>
    </source>
</evidence>
<evidence type="ECO:0000256" key="6">
    <source>
        <dbReference type="SAM" id="MobiDB-lite"/>
    </source>
</evidence>
<evidence type="ECO:0000256" key="5">
    <source>
        <dbReference type="ARBA" id="ARBA00022970"/>
    </source>
</evidence>
<dbReference type="PANTHER" id="PTHR43820:SF2">
    <property type="entry name" value="ABC TRANSPORTER ATP-BINDING PROTEIN"/>
    <property type="match status" value="1"/>
</dbReference>
<feature type="domain" description="ABC transporter" evidence="7">
    <location>
        <begin position="8"/>
        <end position="237"/>
    </location>
</feature>
<evidence type="ECO:0000256" key="1">
    <source>
        <dbReference type="ARBA" id="ARBA00005417"/>
    </source>
</evidence>
<keyword evidence="4 8" id="KW-0067">ATP-binding</keyword>
<organism evidence="8 9">
    <name type="scientific">Plantactinospora mayteni</name>
    <dbReference type="NCBI Taxonomy" id="566021"/>
    <lineage>
        <taxon>Bacteria</taxon>
        <taxon>Bacillati</taxon>
        <taxon>Actinomycetota</taxon>
        <taxon>Actinomycetes</taxon>
        <taxon>Micromonosporales</taxon>
        <taxon>Micromonosporaceae</taxon>
        <taxon>Plantactinospora</taxon>
    </lineage>
</organism>
<evidence type="ECO:0000256" key="2">
    <source>
        <dbReference type="ARBA" id="ARBA00022448"/>
    </source>
</evidence>
<dbReference type="RefSeq" id="WP_203860736.1">
    <property type="nucleotide sequence ID" value="NZ_BAAAZQ010000012.1"/>
</dbReference>
<dbReference type="Pfam" id="PF00005">
    <property type="entry name" value="ABC_tran"/>
    <property type="match status" value="1"/>
</dbReference>
<dbReference type="EMBL" id="BONX01000044">
    <property type="protein sequence ID" value="GIG99365.1"/>
    <property type="molecule type" value="Genomic_DNA"/>
</dbReference>
<dbReference type="InterPro" id="IPR003593">
    <property type="entry name" value="AAA+_ATPase"/>
</dbReference>
<protein>
    <submittedName>
        <fullName evidence="8">ABC transporter ATP-binding protein</fullName>
    </submittedName>
</protein>
<accession>A0ABQ4EXH0</accession>
<feature type="region of interest" description="Disordered" evidence="6">
    <location>
        <begin position="248"/>
        <end position="278"/>
    </location>
</feature>
<feature type="compositionally biased region" description="Polar residues" evidence="6">
    <location>
        <begin position="256"/>
        <end position="272"/>
    </location>
</feature>
<dbReference type="GO" id="GO:0005524">
    <property type="term" value="F:ATP binding"/>
    <property type="evidence" value="ECO:0007669"/>
    <property type="project" value="UniProtKB-KW"/>
</dbReference>
<comment type="similarity">
    <text evidence="1">Belongs to the ABC transporter superfamily.</text>
</comment>
<dbReference type="InterPro" id="IPR052156">
    <property type="entry name" value="BCAA_Transport_ATP-bd_LivF"/>
</dbReference>
<evidence type="ECO:0000256" key="4">
    <source>
        <dbReference type="ARBA" id="ARBA00022840"/>
    </source>
</evidence>
<keyword evidence="9" id="KW-1185">Reference proteome</keyword>
<dbReference type="Proteomes" id="UP000621500">
    <property type="component" value="Unassembled WGS sequence"/>
</dbReference>
<dbReference type="InterPro" id="IPR003439">
    <property type="entry name" value="ABC_transporter-like_ATP-bd"/>
</dbReference>
<dbReference type="SUPFAM" id="SSF52540">
    <property type="entry name" value="P-loop containing nucleoside triphosphate hydrolases"/>
    <property type="match status" value="1"/>
</dbReference>
<evidence type="ECO:0000313" key="8">
    <source>
        <dbReference type="EMBL" id="GIG99365.1"/>
    </source>
</evidence>
<proteinExistence type="inferred from homology"/>
<dbReference type="PROSITE" id="PS50893">
    <property type="entry name" value="ABC_TRANSPORTER_2"/>
    <property type="match status" value="1"/>
</dbReference>
<dbReference type="CDD" id="cd03224">
    <property type="entry name" value="ABC_TM1139_LivF_branched"/>
    <property type="match status" value="1"/>
</dbReference>
<comment type="caution">
    <text evidence="8">The sequence shown here is derived from an EMBL/GenBank/DDBJ whole genome shotgun (WGS) entry which is preliminary data.</text>
</comment>
<dbReference type="PROSITE" id="PS00211">
    <property type="entry name" value="ABC_TRANSPORTER_1"/>
    <property type="match status" value="1"/>
</dbReference>
<dbReference type="SMART" id="SM00382">
    <property type="entry name" value="AAA"/>
    <property type="match status" value="1"/>
</dbReference>
<name>A0ABQ4EXH0_9ACTN</name>
<gene>
    <name evidence="8" type="ORF">Pma05_59380</name>
</gene>